<accession>A0A7R8VPC5</accession>
<organism evidence="1">
    <name type="scientific">Timema douglasi</name>
    <name type="common">Walking stick</name>
    <dbReference type="NCBI Taxonomy" id="61478"/>
    <lineage>
        <taxon>Eukaryota</taxon>
        <taxon>Metazoa</taxon>
        <taxon>Ecdysozoa</taxon>
        <taxon>Arthropoda</taxon>
        <taxon>Hexapoda</taxon>
        <taxon>Insecta</taxon>
        <taxon>Pterygota</taxon>
        <taxon>Neoptera</taxon>
        <taxon>Polyneoptera</taxon>
        <taxon>Phasmatodea</taxon>
        <taxon>Timematodea</taxon>
        <taxon>Timematoidea</taxon>
        <taxon>Timematidae</taxon>
        <taxon>Timema</taxon>
    </lineage>
</organism>
<protein>
    <submittedName>
        <fullName evidence="1">Uncharacterized protein</fullName>
    </submittedName>
</protein>
<dbReference type="EMBL" id="OA568578">
    <property type="protein sequence ID" value="CAD7201669.1"/>
    <property type="molecule type" value="Genomic_DNA"/>
</dbReference>
<dbReference type="AlphaFoldDB" id="A0A7R8VPC5"/>
<proteinExistence type="predicted"/>
<name>A0A7R8VPC5_TIMDO</name>
<reference evidence="1" key="1">
    <citation type="submission" date="2020-11" db="EMBL/GenBank/DDBJ databases">
        <authorList>
            <person name="Tran Van P."/>
        </authorList>
    </citation>
    <scope>NUCLEOTIDE SEQUENCE</scope>
</reference>
<gene>
    <name evidence="1" type="ORF">TDIB3V08_LOCUS7864</name>
</gene>
<evidence type="ECO:0000313" key="1">
    <source>
        <dbReference type="EMBL" id="CAD7201669.1"/>
    </source>
</evidence>
<sequence>MGFNATSHEGNFNKEILVVRPETREAWGNGGRQSLSFDSHQQICSSRVGVLSDQCDTLDRYQAESGQDRLQWPPRQVNIVDSSRVKPKSSDGGKYVAVLWDDRRILCGLSFCHLSFSRRLRRQTLRLDWAATPQDLTEFNVHAWDRSPLF</sequence>